<evidence type="ECO:0000313" key="3">
    <source>
        <dbReference type="Proteomes" id="UP000594261"/>
    </source>
</evidence>
<dbReference type="Gramene" id="QL02p084168:mrna">
    <property type="protein sequence ID" value="QL02p084168:mrna:CDS:3"/>
    <property type="gene ID" value="QL02p084168"/>
</dbReference>
<keyword evidence="1" id="KW-0812">Transmembrane</keyword>
<feature type="transmembrane region" description="Helical" evidence="1">
    <location>
        <begin position="23"/>
        <end position="41"/>
    </location>
</feature>
<keyword evidence="1" id="KW-0472">Membrane</keyword>
<organism evidence="2 3">
    <name type="scientific">Quercus lobata</name>
    <name type="common">Valley oak</name>
    <dbReference type="NCBI Taxonomy" id="97700"/>
    <lineage>
        <taxon>Eukaryota</taxon>
        <taxon>Viridiplantae</taxon>
        <taxon>Streptophyta</taxon>
        <taxon>Embryophyta</taxon>
        <taxon>Tracheophyta</taxon>
        <taxon>Spermatophyta</taxon>
        <taxon>Magnoliopsida</taxon>
        <taxon>eudicotyledons</taxon>
        <taxon>Gunneridae</taxon>
        <taxon>Pentapetalae</taxon>
        <taxon>rosids</taxon>
        <taxon>fabids</taxon>
        <taxon>Fagales</taxon>
        <taxon>Fagaceae</taxon>
        <taxon>Quercus</taxon>
    </lineage>
</organism>
<protein>
    <submittedName>
        <fullName evidence="2">Uncharacterized protein</fullName>
    </submittedName>
</protein>
<dbReference type="Proteomes" id="UP000594261">
    <property type="component" value="Chromosome 2"/>
</dbReference>
<evidence type="ECO:0000313" key="2">
    <source>
        <dbReference type="EnsemblPlants" id="QL02p084168:mrna:CDS:3"/>
    </source>
</evidence>
<sequence>MKAGAIELDERKSFKPRVGLNRGVSNLDFFLSLVAILGTLGSQLMKRFLILLYSSFGSGLSIKIFKCVCMSYLPDFLTIEYFMSLCL</sequence>
<keyword evidence="1" id="KW-1133">Transmembrane helix</keyword>
<evidence type="ECO:0000256" key="1">
    <source>
        <dbReference type="SAM" id="Phobius"/>
    </source>
</evidence>
<dbReference type="EnsemblPlants" id="QL02p084168:mrna">
    <property type="protein sequence ID" value="QL02p084168:mrna:CDS:3"/>
    <property type="gene ID" value="QL02p084168"/>
</dbReference>
<accession>A0A7N2KZV4</accession>
<name>A0A7N2KZV4_QUELO</name>
<reference evidence="2" key="2">
    <citation type="submission" date="2021-01" db="UniProtKB">
        <authorList>
            <consortium name="EnsemblPlants"/>
        </authorList>
    </citation>
    <scope>IDENTIFICATION</scope>
</reference>
<dbReference type="InParanoid" id="A0A7N2KZV4"/>
<keyword evidence="3" id="KW-1185">Reference proteome</keyword>
<proteinExistence type="predicted"/>
<dbReference type="AlphaFoldDB" id="A0A7N2KZV4"/>
<reference evidence="3" key="1">
    <citation type="journal article" date="2016" name="G3 (Bethesda)">
        <title>First Draft Assembly and Annotation of the Genome of a California Endemic Oak Quercus lobata Nee (Fagaceae).</title>
        <authorList>
            <person name="Sork V.L."/>
            <person name="Fitz-Gibbon S.T."/>
            <person name="Puiu D."/>
            <person name="Crepeau M."/>
            <person name="Gugger P.F."/>
            <person name="Sherman R."/>
            <person name="Stevens K."/>
            <person name="Langley C.H."/>
            <person name="Pellegrini M."/>
            <person name="Salzberg S.L."/>
        </authorList>
    </citation>
    <scope>NUCLEOTIDE SEQUENCE [LARGE SCALE GENOMIC DNA]</scope>
    <source>
        <strain evidence="3">cv. SW786</strain>
    </source>
</reference>